<dbReference type="EMBL" id="JBHSLF010000052">
    <property type="protein sequence ID" value="MFC5345676.1"/>
    <property type="molecule type" value="Genomic_DNA"/>
</dbReference>
<keyword evidence="1" id="KW-1133">Transmembrane helix</keyword>
<dbReference type="Proteomes" id="UP001596152">
    <property type="component" value="Unassembled WGS sequence"/>
</dbReference>
<feature type="transmembrane region" description="Helical" evidence="1">
    <location>
        <begin position="46"/>
        <end position="69"/>
    </location>
</feature>
<feature type="transmembrane region" description="Helical" evidence="1">
    <location>
        <begin position="254"/>
        <end position="270"/>
    </location>
</feature>
<evidence type="ECO:0000313" key="3">
    <source>
        <dbReference type="Proteomes" id="UP001596152"/>
    </source>
</evidence>
<feature type="transmembrane region" description="Helical" evidence="1">
    <location>
        <begin position="277"/>
        <end position="297"/>
    </location>
</feature>
<feature type="transmembrane region" description="Helical" evidence="1">
    <location>
        <begin position="231"/>
        <end position="248"/>
    </location>
</feature>
<reference evidence="3" key="1">
    <citation type="journal article" date="2019" name="Int. J. Syst. Evol. Microbiol.">
        <title>The Global Catalogue of Microorganisms (GCM) 10K type strain sequencing project: providing services to taxonomists for standard genome sequencing and annotation.</title>
        <authorList>
            <consortium name="The Broad Institute Genomics Platform"/>
            <consortium name="The Broad Institute Genome Sequencing Center for Infectious Disease"/>
            <person name="Wu L."/>
            <person name="Ma J."/>
        </authorList>
    </citation>
    <scope>NUCLEOTIDE SEQUENCE [LARGE SCALE GENOMIC DNA]</scope>
    <source>
        <strain evidence="3">JCM 12125</strain>
    </source>
</reference>
<feature type="transmembrane region" description="Helical" evidence="1">
    <location>
        <begin position="422"/>
        <end position="443"/>
    </location>
</feature>
<comment type="caution">
    <text evidence="2">The sequence shown here is derived from an EMBL/GenBank/DDBJ whole genome shotgun (WGS) entry which is preliminary data.</text>
</comment>
<feature type="transmembrane region" description="Helical" evidence="1">
    <location>
        <begin position="21"/>
        <end position="40"/>
    </location>
</feature>
<evidence type="ECO:0008006" key="4">
    <source>
        <dbReference type="Google" id="ProtNLM"/>
    </source>
</evidence>
<dbReference type="RefSeq" id="WP_374038227.1">
    <property type="nucleotide sequence ID" value="NZ_CP169082.1"/>
</dbReference>
<evidence type="ECO:0000256" key="1">
    <source>
        <dbReference type="SAM" id="Phobius"/>
    </source>
</evidence>
<feature type="transmembrane region" description="Helical" evidence="1">
    <location>
        <begin position="455"/>
        <end position="473"/>
    </location>
</feature>
<feature type="transmembrane region" description="Helical" evidence="1">
    <location>
        <begin position="76"/>
        <end position="97"/>
    </location>
</feature>
<feature type="transmembrane region" description="Helical" evidence="1">
    <location>
        <begin position="117"/>
        <end position="135"/>
    </location>
</feature>
<proteinExistence type="predicted"/>
<accession>A0ABW0FWZ8</accession>
<sequence>MTVFSKQQHDILSSSSRNKRLLLAFLATCAFVGFTIYCVTKNTESLATQISLVAVLVALISYGSVVLWLEASRGELFSPIALFSASVLAHFGVTGLLYPDPDVFVSRRNYDFLVPSIFYSFAFVFVYNIAGYAILQYKRHSRNGNELTAWGGRGVYIAIGILLLIGVSARFIIIDWNVYLQTSLATLEGARHIKFIGTVRQFELFPNYAAYIALIYAFSQFKQHNIKAYNFAMRVGIALVVFNLIYWLPTGKKFPIIATTILPIMILYLYQKRLPPLRLLVVAIVFVGALFPLTHAYRVSQAQAFSGRNVDDLGSTLAAVGEAMVSSSSSQEMGARNRTFGRLNQNEPVAGSIRIINDGEADLRWGVDYANVMTNMIPGFLWPDKPKVMYGNEFGHLTEMVQRTDPYTAISVTLIGESFLNFHIAGILVGGLLALIFCGIYILGRCGVCKETSTLLYVVATPTILYVGASFALYISSMIQTLVVVFLVAKCLEVRSSRRAAMMARSRGPAWANSAPSPGTGAA</sequence>
<feature type="transmembrane region" description="Helical" evidence="1">
    <location>
        <begin position="155"/>
        <end position="179"/>
    </location>
</feature>
<keyword evidence="1" id="KW-0812">Transmembrane</keyword>
<organism evidence="2 3">
    <name type="scientific">Brevundimonas staleyi</name>
    <dbReference type="NCBI Taxonomy" id="74326"/>
    <lineage>
        <taxon>Bacteria</taxon>
        <taxon>Pseudomonadati</taxon>
        <taxon>Pseudomonadota</taxon>
        <taxon>Alphaproteobacteria</taxon>
        <taxon>Caulobacterales</taxon>
        <taxon>Caulobacteraceae</taxon>
        <taxon>Brevundimonas</taxon>
    </lineage>
</organism>
<evidence type="ECO:0000313" key="2">
    <source>
        <dbReference type="EMBL" id="MFC5345676.1"/>
    </source>
</evidence>
<keyword evidence="1" id="KW-0472">Membrane</keyword>
<protein>
    <recommendedName>
        <fullName evidence="4">Oligosaccharide repeat unit polymerase</fullName>
    </recommendedName>
</protein>
<name>A0ABW0FWZ8_9CAUL</name>
<gene>
    <name evidence="2" type="ORF">ACFPIE_17310</name>
</gene>
<keyword evidence="3" id="KW-1185">Reference proteome</keyword>
<feature type="transmembrane region" description="Helical" evidence="1">
    <location>
        <begin position="199"/>
        <end position="219"/>
    </location>
</feature>